<dbReference type="PROSITE" id="PS50928">
    <property type="entry name" value="ABC_TM1"/>
    <property type="match status" value="1"/>
</dbReference>
<dbReference type="PANTHER" id="PTHR43386:SF1">
    <property type="entry name" value="D,D-DIPEPTIDE TRANSPORT SYSTEM PERMEASE PROTEIN DDPC-RELATED"/>
    <property type="match status" value="1"/>
</dbReference>
<dbReference type="EMBL" id="AM422018">
    <property type="protein sequence ID" value="CAM12092.1"/>
    <property type="molecule type" value="Genomic_DNA"/>
</dbReference>
<dbReference type="Pfam" id="PF00528">
    <property type="entry name" value="BPD_transp_1"/>
    <property type="match status" value="1"/>
</dbReference>
<evidence type="ECO:0000256" key="4">
    <source>
        <dbReference type="ARBA" id="ARBA00022692"/>
    </source>
</evidence>
<gene>
    <name evidence="9" type="ordered locus">PA0758</name>
</gene>
<keyword evidence="5 7" id="KW-1133">Transmembrane helix</keyword>
<feature type="transmembrane region" description="Helical" evidence="7">
    <location>
        <begin position="118"/>
        <end position="141"/>
    </location>
</feature>
<proteinExistence type="inferred from homology"/>
<dbReference type="InterPro" id="IPR035906">
    <property type="entry name" value="MetI-like_sf"/>
</dbReference>
<comment type="similarity">
    <text evidence="7">Belongs to the binding-protein-dependent transport system permease family.</text>
</comment>
<feature type="transmembrane region" description="Helical" evidence="7">
    <location>
        <begin position="249"/>
        <end position="272"/>
    </location>
</feature>
<dbReference type="Proteomes" id="UP000008323">
    <property type="component" value="Chromosome"/>
</dbReference>
<evidence type="ECO:0000256" key="3">
    <source>
        <dbReference type="ARBA" id="ARBA00022475"/>
    </source>
</evidence>
<evidence type="ECO:0000256" key="1">
    <source>
        <dbReference type="ARBA" id="ARBA00004651"/>
    </source>
</evidence>
<dbReference type="GO" id="GO:0055085">
    <property type="term" value="P:transmembrane transport"/>
    <property type="evidence" value="ECO:0007669"/>
    <property type="project" value="InterPro"/>
</dbReference>
<evidence type="ECO:0000256" key="2">
    <source>
        <dbReference type="ARBA" id="ARBA00022448"/>
    </source>
</evidence>
<protein>
    <submittedName>
        <fullName evidence="9">ABC-type peptide/nickel transport system permease protein</fullName>
    </submittedName>
</protein>
<dbReference type="STRING" id="59748.PA0758"/>
<dbReference type="Gene3D" id="1.10.3720.10">
    <property type="entry name" value="MetI-like"/>
    <property type="match status" value="1"/>
</dbReference>
<evidence type="ECO:0000259" key="8">
    <source>
        <dbReference type="PROSITE" id="PS50928"/>
    </source>
</evidence>
<feature type="transmembrane region" description="Helical" evidence="7">
    <location>
        <begin position="204"/>
        <end position="229"/>
    </location>
</feature>
<organism evidence="9 10">
    <name type="scientific">Phytoplasma australiense</name>
    <dbReference type="NCBI Taxonomy" id="59748"/>
    <lineage>
        <taxon>Bacteria</taxon>
        <taxon>Bacillati</taxon>
        <taxon>Mycoplasmatota</taxon>
        <taxon>Mollicutes</taxon>
        <taxon>Acholeplasmatales</taxon>
        <taxon>Acholeplasmataceae</taxon>
        <taxon>Candidatus Phytoplasma</taxon>
        <taxon>16SrXII (Stolbur group)</taxon>
    </lineage>
</organism>
<name>B1VAW9_PHYAS</name>
<dbReference type="InterPro" id="IPR000515">
    <property type="entry name" value="MetI-like"/>
</dbReference>
<keyword evidence="6 7" id="KW-0472">Membrane</keyword>
<feature type="domain" description="ABC transmembrane type-1" evidence="8">
    <location>
        <begin position="83"/>
        <end position="272"/>
    </location>
</feature>
<feature type="transmembrane region" description="Helical" evidence="7">
    <location>
        <begin position="147"/>
        <end position="165"/>
    </location>
</feature>
<evidence type="ECO:0000256" key="7">
    <source>
        <dbReference type="RuleBase" id="RU363032"/>
    </source>
</evidence>
<dbReference type="CDD" id="cd06261">
    <property type="entry name" value="TM_PBP2"/>
    <property type="match status" value="1"/>
</dbReference>
<dbReference type="GO" id="GO:0005886">
    <property type="term" value="C:plasma membrane"/>
    <property type="evidence" value="ECO:0007669"/>
    <property type="project" value="UniProtKB-SubCell"/>
</dbReference>
<feature type="transmembrane region" description="Helical" evidence="7">
    <location>
        <begin position="21"/>
        <end position="40"/>
    </location>
</feature>
<keyword evidence="3" id="KW-1003">Cell membrane</keyword>
<dbReference type="SUPFAM" id="SSF161098">
    <property type="entry name" value="MetI-like"/>
    <property type="match status" value="1"/>
</dbReference>
<dbReference type="KEGG" id="pal:PA0758"/>
<comment type="subcellular location">
    <subcellularLocation>
        <location evidence="1 7">Cell membrane</location>
        <topology evidence="1 7">Multi-pass membrane protein</topology>
    </subcellularLocation>
</comment>
<feature type="transmembrane region" description="Helical" evidence="7">
    <location>
        <begin position="85"/>
        <end position="111"/>
    </location>
</feature>
<accession>B1VAW9</accession>
<dbReference type="InterPro" id="IPR050366">
    <property type="entry name" value="BP-dependent_transpt_permease"/>
</dbReference>
<keyword evidence="4 7" id="KW-0812">Transmembrane</keyword>
<evidence type="ECO:0000256" key="6">
    <source>
        <dbReference type="ARBA" id="ARBA00023136"/>
    </source>
</evidence>
<sequence length="286" mass="32417">MKFKFTLTNYKKKLKILIKNKNILFGSLFLIILFLTIYLLPLTPFYHNPYKSPFKRLQSFSWKHWMGTDSSGYDLFSRVLEGAKISLTIGLIAVFLSSLVGSFLGIISGYFRGIIDSIINFICDILVIFPDIILAIIIMFFLQKSKLSLIIVLSISNIPGFIRIIRANTLKLSKKDFIKASKALGANHFYIIFKHLVTHLYPIIITRISISMATVVLTISSLGFIGLGLDPTLPEWGNILHSAKGDMRYHPHLFFGPFIIILLTSLSFNLIAKGFISFFNPKKKIS</sequence>
<evidence type="ECO:0000313" key="9">
    <source>
        <dbReference type="EMBL" id="CAM12092.1"/>
    </source>
</evidence>
<evidence type="ECO:0000313" key="10">
    <source>
        <dbReference type="Proteomes" id="UP000008323"/>
    </source>
</evidence>
<dbReference type="eggNOG" id="COG1173">
    <property type="taxonomic scope" value="Bacteria"/>
</dbReference>
<keyword evidence="2 7" id="KW-0813">Transport</keyword>
<reference evidence="9 10" key="1">
    <citation type="journal article" date="2008" name="J. Bacteriol.">
        <title>Comparative genome analysis of 'Candidatus Phytoplasma australiense' (subgroup tuf-Australia I; rp-A) and 'Ca. Phytoplasma asteris' strains OY-M and AY-WB.</title>
        <authorList>
            <person name="Tran-Nguyen L.T."/>
            <person name="Kube M."/>
            <person name="Schneider B."/>
            <person name="Reinhardt R."/>
            <person name="Gibb K.S."/>
        </authorList>
    </citation>
    <scope>NUCLEOTIDE SEQUENCE [LARGE SCALE GENOMIC DNA]</scope>
</reference>
<dbReference type="AlphaFoldDB" id="B1VAW9"/>
<dbReference type="PANTHER" id="PTHR43386">
    <property type="entry name" value="OLIGOPEPTIDE TRANSPORT SYSTEM PERMEASE PROTEIN APPC"/>
    <property type="match status" value="1"/>
</dbReference>
<evidence type="ECO:0000256" key="5">
    <source>
        <dbReference type="ARBA" id="ARBA00022989"/>
    </source>
</evidence>